<organism evidence="5 6">
    <name type="scientific">Leucobacter insecticola</name>
    <dbReference type="NCBI Taxonomy" id="2714934"/>
    <lineage>
        <taxon>Bacteria</taxon>
        <taxon>Bacillati</taxon>
        <taxon>Actinomycetota</taxon>
        <taxon>Actinomycetes</taxon>
        <taxon>Micrococcales</taxon>
        <taxon>Microbacteriaceae</taxon>
        <taxon>Leucobacter</taxon>
    </lineage>
</organism>
<dbReference type="KEGG" id="lins:G7067_12890"/>
<keyword evidence="3" id="KW-0804">Transcription</keyword>
<evidence type="ECO:0000256" key="2">
    <source>
        <dbReference type="ARBA" id="ARBA00023125"/>
    </source>
</evidence>
<evidence type="ECO:0000256" key="1">
    <source>
        <dbReference type="ARBA" id="ARBA00023015"/>
    </source>
</evidence>
<protein>
    <submittedName>
        <fullName evidence="5">FadR family transcriptional regulator</fullName>
    </submittedName>
</protein>
<proteinExistence type="predicted"/>
<dbReference type="InterPro" id="IPR011711">
    <property type="entry name" value="GntR_C"/>
</dbReference>
<keyword evidence="6" id="KW-1185">Reference proteome</keyword>
<dbReference type="PANTHER" id="PTHR43537:SF24">
    <property type="entry name" value="GLUCONATE OPERON TRANSCRIPTIONAL REPRESSOR"/>
    <property type="match status" value="1"/>
</dbReference>
<feature type="domain" description="HTH gntR-type" evidence="4">
    <location>
        <begin position="18"/>
        <end position="88"/>
    </location>
</feature>
<dbReference type="RefSeq" id="WP_166325123.1">
    <property type="nucleotide sequence ID" value="NZ_CP049934.1"/>
</dbReference>
<evidence type="ECO:0000259" key="4">
    <source>
        <dbReference type="PROSITE" id="PS50949"/>
    </source>
</evidence>
<evidence type="ECO:0000313" key="6">
    <source>
        <dbReference type="Proteomes" id="UP000501387"/>
    </source>
</evidence>
<dbReference type="SMART" id="SM00895">
    <property type="entry name" value="FCD"/>
    <property type="match status" value="1"/>
</dbReference>
<keyword evidence="1" id="KW-0805">Transcription regulation</keyword>
<gene>
    <name evidence="5" type="ORF">G7067_12890</name>
</gene>
<name>A0A6G8FKT9_9MICO</name>
<dbReference type="GO" id="GO:0003700">
    <property type="term" value="F:DNA-binding transcription factor activity"/>
    <property type="evidence" value="ECO:0007669"/>
    <property type="project" value="InterPro"/>
</dbReference>
<dbReference type="InterPro" id="IPR036388">
    <property type="entry name" value="WH-like_DNA-bd_sf"/>
</dbReference>
<dbReference type="GO" id="GO:0003677">
    <property type="term" value="F:DNA binding"/>
    <property type="evidence" value="ECO:0007669"/>
    <property type="project" value="UniProtKB-KW"/>
</dbReference>
<dbReference type="InterPro" id="IPR036390">
    <property type="entry name" value="WH_DNA-bd_sf"/>
</dbReference>
<dbReference type="SMART" id="SM00345">
    <property type="entry name" value="HTH_GNTR"/>
    <property type="match status" value="1"/>
</dbReference>
<reference evidence="5 6" key="1">
    <citation type="submission" date="2020-03" db="EMBL/GenBank/DDBJ databases">
        <title>Leucobacter sp. nov., isolated from beetles.</title>
        <authorList>
            <person name="Hyun D.-W."/>
            <person name="Bae J.-W."/>
        </authorList>
    </citation>
    <scope>NUCLEOTIDE SEQUENCE [LARGE SCALE GENOMIC DNA]</scope>
    <source>
        <strain evidence="5 6">HDW9B</strain>
    </source>
</reference>
<dbReference type="Gene3D" id="1.20.120.530">
    <property type="entry name" value="GntR ligand-binding domain-like"/>
    <property type="match status" value="1"/>
</dbReference>
<dbReference type="PRINTS" id="PR00035">
    <property type="entry name" value="HTHGNTR"/>
</dbReference>
<dbReference type="SUPFAM" id="SSF46785">
    <property type="entry name" value="Winged helix' DNA-binding domain"/>
    <property type="match status" value="1"/>
</dbReference>
<accession>A0A6G8FKT9</accession>
<sequence length="239" mass="25912">MRSNTVGIELLVRAVRPTNAYEETMQRLLQSIRLGLIEPGEKLPAERDLAAMLKVSRDTVREAISTLVESGYVLSRRGRYGGTFVVDELPKGVSIHFPLPTPLEGEVEDIAVLRRVLEVGAAREAAARELAAEDRAALVATLNECAAATVENHRRHDSRLHMLIAELSGSASLVPLVANLRTRVNTLLDDIPMLAPNLAHSNDQHQAIVTAILQGQPEVAAAAMLEHVEGSSALLRGFL</sequence>
<dbReference type="CDD" id="cd07377">
    <property type="entry name" value="WHTH_GntR"/>
    <property type="match status" value="1"/>
</dbReference>
<dbReference type="InterPro" id="IPR000524">
    <property type="entry name" value="Tscrpt_reg_HTH_GntR"/>
</dbReference>
<dbReference type="AlphaFoldDB" id="A0A6G8FKT9"/>
<dbReference type="PROSITE" id="PS50949">
    <property type="entry name" value="HTH_GNTR"/>
    <property type="match status" value="1"/>
</dbReference>
<dbReference type="Pfam" id="PF00392">
    <property type="entry name" value="GntR"/>
    <property type="match status" value="1"/>
</dbReference>
<evidence type="ECO:0000313" key="5">
    <source>
        <dbReference type="EMBL" id="QIM17100.1"/>
    </source>
</evidence>
<dbReference type="Pfam" id="PF07729">
    <property type="entry name" value="FCD"/>
    <property type="match status" value="1"/>
</dbReference>
<keyword evidence="2" id="KW-0238">DNA-binding</keyword>
<evidence type="ECO:0000256" key="3">
    <source>
        <dbReference type="ARBA" id="ARBA00023163"/>
    </source>
</evidence>
<dbReference type="InterPro" id="IPR008920">
    <property type="entry name" value="TF_FadR/GntR_C"/>
</dbReference>
<dbReference type="SUPFAM" id="SSF48008">
    <property type="entry name" value="GntR ligand-binding domain-like"/>
    <property type="match status" value="1"/>
</dbReference>
<dbReference type="EMBL" id="CP049934">
    <property type="protein sequence ID" value="QIM17100.1"/>
    <property type="molecule type" value="Genomic_DNA"/>
</dbReference>
<dbReference type="Proteomes" id="UP000501387">
    <property type="component" value="Chromosome"/>
</dbReference>
<dbReference type="Gene3D" id="1.10.10.10">
    <property type="entry name" value="Winged helix-like DNA-binding domain superfamily/Winged helix DNA-binding domain"/>
    <property type="match status" value="1"/>
</dbReference>
<dbReference type="PANTHER" id="PTHR43537">
    <property type="entry name" value="TRANSCRIPTIONAL REGULATOR, GNTR FAMILY"/>
    <property type="match status" value="1"/>
</dbReference>